<name>A0A161RF36_9BACL</name>
<dbReference type="Proteomes" id="UP000076490">
    <property type="component" value="Unassembled WGS sequence"/>
</dbReference>
<evidence type="ECO:0000313" key="3">
    <source>
        <dbReference type="Proteomes" id="UP000076490"/>
    </source>
</evidence>
<organism evidence="2 3">
    <name type="scientific">Bhargavaea cecembensis</name>
    <dbReference type="NCBI Taxonomy" id="394098"/>
    <lineage>
        <taxon>Bacteria</taxon>
        <taxon>Bacillati</taxon>
        <taxon>Bacillota</taxon>
        <taxon>Bacilli</taxon>
        <taxon>Bacillales</taxon>
        <taxon>Caryophanaceae</taxon>
        <taxon>Bhargavaea</taxon>
    </lineage>
</organism>
<dbReference type="EMBL" id="LQNT01000009">
    <property type="protein sequence ID" value="KZE38492.1"/>
    <property type="molecule type" value="Genomic_DNA"/>
</dbReference>
<accession>A0A161RF36</accession>
<feature type="region of interest" description="Disordered" evidence="1">
    <location>
        <begin position="1"/>
        <end position="30"/>
    </location>
</feature>
<gene>
    <name evidence="2" type="ORF">AV656_06190</name>
</gene>
<sequence>MEFGLSGRDSDLENEIRTYSTKPGLSPQTRTYRFPDTLESILRLAKSDEIPLPVLYNQYV</sequence>
<protein>
    <submittedName>
        <fullName evidence="2">Uncharacterized protein</fullName>
    </submittedName>
</protein>
<feature type="compositionally biased region" description="Polar residues" evidence="1">
    <location>
        <begin position="17"/>
        <end position="30"/>
    </location>
</feature>
<dbReference type="AlphaFoldDB" id="A0A161RF36"/>
<evidence type="ECO:0000313" key="2">
    <source>
        <dbReference type="EMBL" id="KZE38492.1"/>
    </source>
</evidence>
<evidence type="ECO:0000256" key="1">
    <source>
        <dbReference type="SAM" id="MobiDB-lite"/>
    </source>
</evidence>
<reference evidence="2 3" key="1">
    <citation type="submission" date="2016-01" db="EMBL/GenBank/DDBJ databases">
        <title>Whole genome sequencing of Bhargavaea cecembensis T14.</title>
        <authorList>
            <person name="Hong K.W."/>
        </authorList>
    </citation>
    <scope>NUCLEOTIDE SEQUENCE [LARGE SCALE GENOMIC DNA]</scope>
    <source>
        <strain evidence="2 3">T14</strain>
    </source>
</reference>
<proteinExistence type="predicted"/>
<comment type="caution">
    <text evidence="2">The sequence shown here is derived from an EMBL/GenBank/DDBJ whole genome shotgun (WGS) entry which is preliminary data.</text>
</comment>